<gene>
    <name evidence="1" type="ordered locus">PYCH_15150</name>
</gene>
<proteinExistence type="predicted"/>
<organism evidence="1 2">
    <name type="scientific">Pyrococcus yayanosii (strain CH1 / JCM 16557)</name>
    <dbReference type="NCBI Taxonomy" id="529709"/>
    <lineage>
        <taxon>Archaea</taxon>
        <taxon>Methanobacteriati</taxon>
        <taxon>Methanobacteriota</taxon>
        <taxon>Thermococci</taxon>
        <taxon>Thermococcales</taxon>
        <taxon>Thermococcaceae</taxon>
        <taxon>Pyrococcus</taxon>
    </lineage>
</organism>
<dbReference type="EMBL" id="CP002779">
    <property type="protein sequence ID" value="AEH25183.1"/>
    <property type="molecule type" value="Genomic_DNA"/>
</dbReference>
<evidence type="ECO:0000313" key="2">
    <source>
        <dbReference type="Proteomes" id="UP000008386"/>
    </source>
</evidence>
<protein>
    <submittedName>
        <fullName evidence="1">Uncharacterized protein</fullName>
    </submittedName>
</protein>
<dbReference type="GeneID" id="10838085"/>
<reference evidence="1 2" key="1">
    <citation type="journal article" date="2011" name="J. Bacteriol.">
        <title>Complete genome sequence of the obligate piezophilic hyperthermophilic archaeon Pyrococcus yayanosii CH1.</title>
        <authorList>
            <person name="Jun X."/>
            <person name="Lupeng L."/>
            <person name="Minjuan X."/>
            <person name="Oger P."/>
            <person name="Fengping W."/>
            <person name="Jebbar M."/>
            <person name="Xiang X."/>
        </authorList>
    </citation>
    <scope>NUCLEOTIDE SEQUENCE [LARGE SCALE GENOMIC DNA]</scope>
    <source>
        <strain evidence="2">CH1 / JCM 16557</strain>
    </source>
</reference>
<dbReference type="RefSeq" id="WP_013906239.1">
    <property type="nucleotide sequence ID" value="NC_015680.1"/>
</dbReference>
<name>F8AGI2_PYRYC</name>
<dbReference type="Proteomes" id="UP000008386">
    <property type="component" value="Chromosome"/>
</dbReference>
<accession>F8AGI2</accession>
<dbReference type="OrthoDB" id="103539at2157"/>
<dbReference type="KEGG" id="pya:PYCH_15150"/>
<keyword evidence="2" id="KW-1185">Reference proteome</keyword>
<dbReference type="HOGENOM" id="CLU_1922897_0_0_2"/>
<dbReference type="AlphaFoldDB" id="F8AGI2"/>
<sequence length="131" mass="15258">MEGLLAYIELKSQESKKKALDFIKKAGSSRGYEKRRFEVETAYYFGKLSAYAEIRDMILQDRKVREELKQLIEKAAETALIKEKLAVLHAIKTHTEHKTDLRSFEQGVEEFKFELFKALNLLDDVTIIEIT</sequence>
<evidence type="ECO:0000313" key="1">
    <source>
        <dbReference type="EMBL" id="AEH25183.1"/>
    </source>
</evidence>
<dbReference type="eggNOG" id="arCOG13985">
    <property type="taxonomic scope" value="Archaea"/>
</dbReference>